<organism evidence="1 2">
    <name type="scientific">Marinobacter vinifirmus</name>
    <dbReference type="NCBI Taxonomy" id="355591"/>
    <lineage>
        <taxon>Bacteria</taxon>
        <taxon>Pseudomonadati</taxon>
        <taxon>Pseudomonadota</taxon>
        <taxon>Gammaproteobacteria</taxon>
        <taxon>Pseudomonadales</taxon>
        <taxon>Marinobacteraceae</taxon>
        <taxon>Marinobacter</taxon>
    </lineage>
</organism>
<dbReference type="EMBL" id="NEFY01000019">
    <property type="protein sequence ID" value="OZC34942.1"/>
    <property type="molecule type" value="Genomic_DNA"/>
</dbReference>
<name>A0A7Z1IL19_9GAMM</name>
<protein>
    <submittedName>
        <fullName evidence="1">Uncharacterized protein</fullName>
    </submittedName>
</protein>
<proteinExistence type="predicted"/>
<accession>A0A7Z1IL19</accession>
<reference evidence="1 2" key="1">
    <citation type="submission" date="2017-06" db="EMBL/GenBank/DDBJ databases">
        <title>Draft genome sequence of the halophilic bacterium Marinobacter vinifirmus FB1.</title>
        <authorList>
            <person name="Stepanov V.G."/>
            <person name="Roberts D.J."/>
            <person name="Fox G.E."/>
        </authorList>
    </citation>
    <scope>NUCLEOTIDE SEQUENCE [LARGE SCALE GENOMIC DNA]</scope>
    <source>
        <strain evidence="1 2">FB1</strain>
    </source>
</reference>
<evidence type="ECO:0000313" key="1">
    <source>
        <dbReference type="EMBL" id="OZC34942.1"/>
    </source>
</evidence>
<gene>
    <name evidence="1" type="ORF">B9Q17_00125</name>
</gene>
<evidence type="ECO:0000313" key="2">
    <source>
        <dbReference type="Proteomes" id="UP000216984"/>
    </source>
</evidence>
<keyword evidence="2" id="KW-1185">Reference proteome</keyword>
<dbReference type="AlphaFoldDB" id="A0A7Z1IL19"/>
<sequence length="253" mass="30035">MLIESRDTSLKYPKAIKEEKTRLVLDWLLEFRFSSIDLLAKRIGSNAVNANRFFNALLSDGVIQSFKNVHTKNERYVMLTSAGLAYLEVQGRDISKATTRVQHLGRYSHIIHDMAVQYAVLNRLDQFEEVVWDRHIDLPEHQEKPDVIMRSPRGYWVALEYERWRKDTKRIYISFMNHSAALEAKLYAGVFYLFDRAADHLHYKKLFDGEEWPRYKRERKSGRIKHLDSTFKPDDVKNLRKCFVFLHEPVEQQ</sequence>
<comment type="caution">
    <text evidence="1">The sequence shown here is derived from an EMBL/GenBank/DDBJ whole genome shotgun (WGS) entry which is preliminary data.</text>
</comment>
<dbReference type="Proteomes" id="UP000216984">
    <property type="component" value="Unassembled WGS sequence"/>
</dbReference>
<dbReference type="RefSeq" id="WP_094625893.1">
    <property type="nucleotide sequence ID" value="NZ_NEFY01000019.1"/>
</dbReference>